<dbReference type="InterPro" id="IPR032675">
    <property type="entry name" value="LRR_dom_sf"/>
</dbReference>
<dbReference type="InParanoid" id="A0A0C3CMB1"/>
<reference evidence="3" key="2">
    <citation type="submission" date="2015-01" db="EMBL/GenBank/DDBJ databases">
        <title>Evolutionary Origins and Diversification of the Mycorrhizal Mutualists.</title>
        <authorList>
            <consortium name="DOE Joint Genome Institute"/>
            <consortium name="Mycorrhizal Genomics Consortium"/>
            <person name="Kohler A."/>
            <person name="Kuo A."/>
            <person name="Nagy L.G."/>
            <person name="Floudas D."/>
            <person name="Copeland A."/>
            <person name="Barry K.W."/>
            <person name="Cichocki N."/>
            <person name="Veneault-Fourrey C."/>
            <person name="LaButti K."/>
            <person name="Lindquist E.A."/>
            <person name="Lipzen A."/>
            <person name="Lundell T."/>
            <person name="Morin E."/>
            <person name="Murat C."/>
            <person name="Riley R."/>
            <person name="Ohm R."/>
            <person name="Sun H."/>
            <person name="Tunlid A."/>
            <person name="Henrissat B."/>
            <person name="Grigoriev I.V."/>
            <person name="Hibbett D.S."/>
            <person name="Martin F."/>
        </authorList>
    </citation>
    <scope>NUCLEOTIDE SEQUENCE [LARGE SCALE GENOMIC DNA]</scope>
    <source>
        <strain evidence="3">F 1598</strain>
    </source>
</reference>
<keyword evidence="3" id="KW-1185">Reference proteome</keyword>
<reference evidence="2 3" key="1">
    <citation type="submission" date="2014-04" db="EMBL/GenBank/DDBJ databases">
        <authorList>
            <consortium name="DOE Joint Genome Institute"/>
            <person name="Kuo A."/>
            <person name="Tarkka M."/>
            <person name="Buscot F."/>
            <person name="Kohler A."/>
            <person name="Nagy L.G."/>
            <person name="Floudas D."/>
            <person name="Copeland A."/>
            <person name="Barry K.W."/>
            <person name="Cichocki N."/>
            <person name="Veneault-Fourrey C."/>
            <person name="LaButti K."/>
            <person name="Lindquist E.A."/>
            <person name="Lipzen A."/>
            <person name="Lundell T."/>
            <person name="Morin E."/>
            <person name="Murat C."/>
            <person name="Sun H."/>
            <person name="Tunlid A."/>
            <person name="Henrissat B."/>
            <person name="Grigoriev I.V."/>
            <person name="Hibbett D.S."/>
            <person name="Martin F."/>
            <person name="Nordberg H.P."/>
            <person name="Cantor M.N."/>
            <person name="Hua S.X."/>
        </authorList>
    </citation>
    <scope>NUCLEOTIDE SEQUENCE [LARGE SCALE GENOMIC DNA]</scope>
    <source>
        <strain evidence="2 3">F 1598</strain>
    </source>
</reference>
<gene>
    <name evidence="2" type="ORF">PILCRDRAFT_1065</name>
</gene>
<dbReference type="SUPFAM" id="SSF52047">
    <property type="entry name" value="RNI-like"/>
    <property type="match status" value="1"/>
</dbReference>
<proteinExistence type="predicted"/>
<dbReference type="HOGENOM" id="CLU_672875_0_0_1"/>
<dbReference type="InterPro" id="IPR001810">
    <property type="entry name" value="F-box_dom"/>
</dbReference>
<sequence>MSHLLSLPPELISEITVRLAYKDLKALSVVSFTTRQLVLPSLFRSVLWNISSGSQCIKEAHDEVNNAGTKIKHVIQRVLVIMPFCYQFTDVNRALALPIYVFQFLETLPKLSDIVIHHWTVRVRLQDLHFFPKIAKQTSLRHLSFSSEYGSHANGQPVSGPEGLESLSVKWHVADGQDPGSAMSHLYEFLRPSLGTLTCLELHDYPILKFCVLGPACTSLRKLKYTTYNQSPQVLETIAEMFPHVTDLAMLFQTCVWVDEFLEPLSSFRDLTHLTLSLDFEIAADDSLDEDHDFAWYRRCFFRRFRAAEEIAKVCPKLQRCNWIQLNIDSKCNDQEHEFVIREEAGHRVVKPVMQWWMANHYKKRHGGPLPDDMVKENAYWEQYTWQ</sequence>
<dbReference type="AlphaFoldDB" id="A0A0C3CMB1"/>
<name>A0A0C3CMB1_PILCF</name>
<accession>A0A0C3CMB1</accession>
<evidence type="ECO:0000313" key="2">
    <source>
        <dbReference type="EMBL" id="KIM90817.1"/>
    </source>
</evidence>
<dbReference type="Proteomes" id="UP000054166">
    <property type="component" value="Unassembled WGS sequence"/>
</dbReference>
<evidence type="ECO:0000313" key="3">
    <source>
        <dbReference type="Proteomes" id="UP000054166"/>
    </source>
</evidence>
<evidence type="ECO:0000259" key="1">
    <source>
        <dbReference type="PROSITE" id="PS50181"/>
    </source>
</evidence>
<dbReference type="OrthoDB" id="3025297at2759"/>
<dbReference type="EMBL" id="KN832972">
    <property type="protein sequence ID" value="KIM90817.1"/>
    <property type="molecule type" value="Genomic_DNA"/>
</dbReference>
<feature type="domain" description="F-box" evidence="1">
    <location>
        <begin position="1"/>
        <end position="46"/>
    </location>
</feature>
<organism evidence="2 3">
    <name type="scientific">Piloderma croceum (strain F 1598)</name>
    <dbReference type="NCBI Taxonomy" id="765440"/>
    <lineage>
        <taxon>Eukaryota</taxon>
        <taxon>Fungi</taxon>
        <taxon>Dikarya</taxon>
        <taxon>Basidiomycota</taxon>
        <taxon>Agaricomycotina</taxon>
        <taxon>Agaricomycetes</taxon>
        <taxon>Agaricomycetidae</taxon>
        <taxon>Atheliales</taxon>
        <taxon>Atheliaceae</taxon>
        <taxon>Piloderma</taxon>
    </lineage>
</organism>
<dbReference type="PROSITE" id="PS50181">
    <property type="entry name" value="FBOX"/>
    <property type="match status" value="1"/>
</dbReference>
<protein>
    <recommendedName>
        <fullName evidence="1">F-box domain-containing protein</fullName>
    </recommendedName>
</protein>
<dbReference type="Gene3D" id="3.80.10.10">
    <property type="entry name" value="Ribonuclease Inhibitor"/>
    <property type="match status" value="1"/>
</dbReference>